<sequence>MLLCHFLIRTSESNQVLAARTATWFVQEIYNSDTVTAAAVRTCPASEPHRAS</sequence>
<accession>A0A9D4R4P2</accession>
<reference evidence="1" key="2">
    <citation type="submission" date="2020-11" db="EMBL/GenBank/DDBJ databases">
        <authorList>
            <person name="McCartney M.A."/>
            <person name="Auch B."/>
            <person name="Kono T."/>
            <person name="Mallez S."/>
            <person name="Becker A."/>
            <person name="Gohl D.M."/>
            <person name="Silverstein K.A.T."/>
            <person name="Koren S."/>
            <person name="Bechman K.B."/>
            <person name="Herman A."/>
            <person name="Abrahante J.E."/>
            <person name="Garbe J."/>
        </authorList>
    </citation>
    <scope>NUCLEOTIDE SEQUENCE</scope>
    <source>
        <strain evidence="1">Duluth1</strain>
        <tissue evidence="1">Whole animal</tissue>
    </source>
</reference>
<dbReference type="AlphaFoldDB" id="A0A9D4R4P2"/>
<evidence type="ECO:0000313" key="1">
    <source>
        <dbReference type="EMBL" id="KAH3855016.1"/>
    </source>
</evidence>
<gene>
    <name evidence="1" type="ORF">DPMN_097576</name>
</gene>
<comment type="caution">
    <text evidence="1">The sequence shown here is derived from an EMBL/GenBank/DDBJ whole genome shotgun (WGS) entry which is preliminary data.</text>
</comment>
<evidence type="ECO:0000313" key="2">
    <source>
        <dbReference type="Proteomes" id="UP000828390"/>
    </source>
</evidence>
<keyword evidence="2" id="KW-1185">Reference proteome</keyword>
<reference evidence="1" key="1">
    <citation type="journal article" date="2019" name="bioRxiv">
        <title>The Genome of the Zebra Mussel, Dreissena polymorpha: A Resource for Invasive Species Research.</title>
        <authorList>
            <person name="McCartney M.A."/>
            <person name="Auch B."/>
            <person name="Kono T."/>
            <person name="Mallez S."/>
            <person name="Zhang Y."/>
            <person name="Obille A."/>
            <person name="Becker A."/>
            <person name="Abrahante J.E."/>
            <person name="Garbe J."/>
            <person name="Badalamenti J.P."/>
            <person name="Herman A."/>
            <person name="Mangelson H."/>
            <person name="Liachko I."/>
            <person name="Sullivan S."/>
            <person name="Sone E.D."/>
            <person name="Koren S."/>
            <person name="Silverstein K.A.T."/>
            <person name="Beckman K.B."/>
            <person name="Gohl D.M."/>
        </authorList>
    </citation>
    <scope>NUCLEOTIDE SEQUENCE</scope>
    <source>
        <strain evidence="1">Duluth1</strain>
        <tissue evidence="1">Whole animal</tissue>
    </source>
</reference>
<name>A0A9D4R4P2_DREPO</name>
<proteinExistence type="predicted"/>
<organism evidence="1 2">
    <name type="scientific">Dreissena polymorpha</name>
    <name type="common">Zebra mussel</name>
    <name type="synonym">Mytilus polymorpha</name>
    <dbReference type="NCBI Taxonomy" id="45954"/>
    <lineage>
        <taxon>Eukaryota</taxon>
        <taxon>Metazoa</taxon>
        <taxon>Spiralia</taxon>
        <taxon>Lophotrochozoa</taxon>
        <taxon>Mollusca</taxon>
        <taxon>Bivalvia</taxon>
        <taxon>Autobranchia</taxon>
        <taxon>Heteroconchia</taxon>
        <taxon>Euheterodonta</taxon>
        <taxon>Imparidentia</taxon>
        <taxon>Neoheterodontei</taxon>
        <taxon>Myida</taxon>
        <taxon>Dreissenoidea</taxon>
        <taxon>Dreissenidae</taxon>
        <taxon>Dreissena</taxon>
    </lineage>
</organism>
<dbReference type="EMBL" id="JAIWYP010000003">
    <property type="protein sequence ID" value="KAH3855016.1"/>
    <property type="molecule type" value="Genomic_DNA"/>
</dbReference>
<protein>
    <submittedName>
        <fullName evidence="1">Uncharacterized protein</fullName>
    </submittedName>
</protein>
<dbReference type="Proteomes" id="UP000828390">
    <property type="component" value="Unassembled WGS sequence"/>
</dbReference>